<reference evidence="3" key="1">
    <citation type="submission" date="2016-06" db="UniProtKB">
        <authorList>
            <consortium name="WormBaseParasite"/>
        </authorList>
    </citation>
    <scope>IDENTIFICATION</scope>
</reference>
<reference evidence="1 2" key="2">
    <citation type="submission" date="2018-11" db="EMBL/GenBank/DDBJ databases">
        <authorList>
            <consortium name="Pathogen Informatics"/>
        </authorList>
    </citation>
    <scope>NUCLEOTIDE SEQUENCE [LARGE SCALE GENOMIC DNA]</scope>
</reference>
<gene>
    <name evidence="1" type="ORF">OFLC_LOCUS9984</name>
</gene>
<dbReference type="Proteomes" id="UP000267606">
    <property type="component" value="Unassembled WGS sequence"/>
</dbReference>
<dbReference type="WBParaSite" id="OFLC_0000998301-mRNA-1">
    <property type="protein sequence ID" value="OFLC_0000998301-mRNA-1"/>
    <property type="gene ID" value="OFLC_0000998301"/>
</dbReference>
<dbReference type="STRING" id="387005.A0A183HR72"/>
<dbReference type="AlphaFoldDB" id="A0A183HR72"/>
<keyword evidence="2" id="KW-1185">Reference proteome</keyword>
<proteinExistence type="predicted"/>
<dbReference type="EMBL" id="UZAJ01012831">
    <property type="protein sequence ID" value="VDO64922.1"/>
    <property type="molecule type" value="Genomic_DNA"/>
</dbReference>
<protein>
    <submittedName>
        <fullName evidence="3">EGF-like domain-containing protein</fullName>
    </submittedName>
</protein>
<accession>A0A183HR72</accession>
<evidence type="ECO:0000313" key="3">
    <source>
        <dbReference type="WBParaSite" id="OFLC_0000998301-mRNA-1"/>
    </source>
</evidence>
<dbReference type="Gene3D" id="2.10.25.10">
    <property type="entry name" value="Laminin"/>
    <property type="match status" value="1"/>
</dbReference>
<sequence length="141" mass="16033">MVKFGCEMGCNKIENLCKNGGHCLVNWMKTKNSENNVSCNCARTSYYGDYCDEDNGAYFAGHSILVLNTAEIFEKVIFDWNEIDEQTFSFAFSATKTAKSTKLAKPQALATISFTHNKFVKREISISLKFDLMRRKQINLT</sequence>
<evidence type="ECO:0000313" key="2">
    <source>
        <dbReference type="Proteomes" id="UP000267606"/>
    </source>
</evidence>
<name>A0A183HR72_9BILA</name>
<evidence type="ECO:0000313" key="1">
    <source>
        <dbReference type="EMBL" id="VDO64922.1"/>
    </source>
</evidence>
<organism evidence="3">
    <name type="scientific">Onchocerca flexuosa</name>
    <dbReference type="NCBI Taxonomy" id="387005"/>
    <lineage>
        <taxon>Eukaryota</taxon>
        <taxon>Metazoa</taxon>
        <taxon>Ecdysozoa</taxon>
        <taxon>Nematoda</taxon>
        <taxon>Chromadorea</taxon>
        <taxon>Rhabditida</taxon>
        <taxon>Spirurina</taxon>
        <taxon>Spiruromorpha</taxon>
        <taxon>Filarioidea</taxon>
        <taxon>Onchocercidae</taxon>
        <taxon>Onchocerca</taxon>
    </lineage>
</organism>